<proteinExistence type="predicted"/>
<gene>
    <name evidence="2" type="ORF">O2N63_05830</name>
</gene>
<name>A0ABT4VZG8_9RHOB</name>
<dbReference type="Gene3D" id="3.40.50.620">
    <property type="entry name" value="HUPs"/>
    <property type="match status" value="1"/>
</dbReference>
<comment type="caution">
    <text evidence="2">The sequence shown here is derived from an EMBL/GenBank/DDBJ whole genome shotgun (WGS) entry which is preliminary data.</text>
</comment>
<evidence type="ECO:0000313" key="2">
    <source>
        <dbReference type="EMBL" id="MDA5093606.1"/>
    </source>
</evidence>
<evidence type="ECO:0000259" key="1">
    <source>
        <dbReference type="Pfam" id="PF02698"/>
    </source>
</evidence>
<dbReference type="Pfam" id="PF02698">
    <property type="entry name" value="DUF218"/>
    <property type="match status" value="1"/>
</dbReference>
<keyword evidence="3" id="KW-1185">Reference proteome</keyword>
<accession>A0ABT4VZG8</accession>
<dbReference type="InterPro" id="IPR014729">
    <property type="entry name" value="Rossmann-like_a/b/a_fold"/>
</dbReference>
<dbReference type="PANTHER" id="PTHR30336">
    <property type="entry name" value="INNER MEMBRANE PROTEIN, PROBABLE PERMEASE"/>
    <property type="match status" value="1"/>
</dbReference>
<protein>
    <submittedName>
        <fullName evidence="2">YdcF family protein</fullName>
    </submittedName>
</protein>
<dbReference type="CDD" id="cd06259">
    <property type="entry name" value="YdcF-like"/>
    <property type="match status" value="1"/>
</dbReference>
<sequence length="167" mass="18619">MNSAPSRSTPRVALVLGAALRPDGLPSPALMRRARHAAELWHQGKAEQIIASGGMEQSGRSEAEAMQEVLIAEGVPESNIICEKLARNTWENLSLSRELLPDGAMVVLVTDRYHAFRAGLMAQRLRMDVEFDCPRTPRTPVWVRFKGYTREAFALLVFLFRLAVGKF</sequence>
<dbReference type="PANTHER" id="PTHR30336:SF20">
    <property type="entry name" value="DUF218 DOMAIN-CONTAINING PROTEIN"/>
    <property type="match status" value="1"/>
</dbReference>
<dbReference type="Proteomes" id="UP001528040">
    <property type="component" value="Unassembled WGS sequence"/>
</dbReference>
<reference evidence="2 3" key="1">
    <citation type="submission" date="2023-01" db="EMBL/GenBank/DDBJ databases">
        <authorList>
            <person name="Yoon J.-W."/>
        </authorList>
    </citation>
    <scope>NUCLEOTIDE SEQUENCE [LARGE SCALE GENOMIC DNA]</scope>
    <source>
        <strain evidence="2 3">KMU-50</strain>
    </source>
</reference>
<dbReference type="EMBL" id="JAQIIO010000002">
    <property type="protein sequence ID" value="MDA5093606.1"/>
    <property type="molecule type" value="Genomic_DNA"/>
</dbReference>
<feature type="domain" description="DUF218" evidence="1">
    <location>
        <begin position="12"/>
        <end position="129"/>
    </location>
</feature>
<dbReference type="InterPro" id="IPR003848">
    <property type="entry name" value="DUF218"/>
</dbReference>
<organism evidence="2 3">
    <name type="scientific">Aliiroseovarius salicola</name>
    <dbReference type="NCBI Taxonomy" id="3009082"/>
    <lineage>
        <taxon>Bacteria</taxon>
        <taxon>Pseudomonadati</taxon>
        <taxon>Pseudomonadota</taxon>
        <taxon>Alphaproteobacteria</taxon>
        <taxon>Rhodobacterales</taxon>
        <taxon>Paracoccaceae</taxon>
        <taxon>Aliiroseovarius</taxon>
    </lineage>
</organism>
<evidence type="ECO:0000313" key="3">
    <source>
        <dbReference type="Proteomes" id="UP001528040"/>
    </source>
</evidence>
<dbReference type="RefSeq" id="WP_271053289.1">
    <property type="nucleotide sequence ID" value="NZ_JAQIIO010000002.1"/>
</dbReference>
<dbReference type="InterPro" id="IPR051599">
    <property type="entry name" value="Cell_Envelope_Assoc"/>
</dbReference>